<evidence type="ECO:0000256" key="8">
    <source>
        <dbReference type="RuleBase" id="RU000688"/>
    </source>
</evidence>
<keyword evidence="4 8" id="KW-0297">G-protein coupled receptor</keyword>
<keyword evidence="11" id="KW-1185">Reference proteome</keyword>
<evidence type="ECO:0000256" key="5">
    <source>
        <dbReference type="ARBA" id="ARBA00023136"/>
    </source>
</evidence>
<evidence type="ECO:0000313" key="11">
    <source>
        <dbReference type="Proteomes" id="UP000887572"/>
    </source>
</evidence>
<dbReference type="PANTHER" id="PTHR24238">
    <property type="entry name" value="G-PROTEIN COUPLED RECEPTOR"/>
    <property type="match status" value="1"/>
</dbReference>
<evidence type="ECO:0000256" key="4">
    <source>
        <dbReference type="ARBA" id="ARBA00023040"/>
    </source>
</evidence>
<sequence>MIEQTLEYSNQPTQSGNENVPIAIQQLCLTCKLIAVLSYSALSLIAFVGNALILAVFLRFKRLRTPTNMLIANLAIGDLMVSVFCIPLSYWHVLVFEDQRWVFGAFLCKCFNYLQATAVFLSSWTLVAISFDRFMAIQFAMSPWLKMTRRRALYAILGTWLFSFGMALPLLVVNKLSHSSDGVETCLEQWEHFFSANFVSMYTSSLFGLQYCLPLAVLLITYTAIGCKMWNSGKVPGGESYLPPRASNKLYDKESTTPTSGRYSKARESSICGTLTEGSPRTVDGTVRRRSSLQRANVQQERKESVKKLIPMVLLVSALYAVCWLPQNLLMNIFVTYDPAILSHPYILYIWWGSHSLAMCHSAVNPFVYYVTNRRIHAALKHLLRWMPCLRNARNMALAEFDARKRLASSFRRQDQAAGTTQLFHSDRIDPIIDCRPIRCDVASSKVRAGQTPNDEILSSN</sequence>
<dbReference type="WBParaSite" id="Gr19_v10_g8022.t1">
    <property type="protein sequence ID" value="Gr19_v10_g8022.t1"/>
    <property type="gene ID" value="Gr19_v10_g8022"/>
</dbReference>
<comment type="subcellular location">
    <subcellularLocation>
        <location evidence="1">Membrane</location>
        <topology evidence="1">Multi-pass membrane protein</topology>
    </subcellularLocation>
</comment>
<dbReference type="SUPFAM" id="SSF81321">
    <property type="entry name" value="Family A G protein-coupled receptor-like"/>
    <property type="match status" value="1"/>
</dbReference>
<dbReference type="InterPro" id="IPR017452">
    <property type="entry name" value="GPCR_Rhodpsn_7TM"/>
</dbReference>
<evidence type="ECO:0000256" key="1">
    <source>
        <dbReference type="ARBA" id="ARBA00004141"/>
    </source>
</evidence>
<feature type="domain" description="G-protein coupled receptors family 1 profile" evidence="10">
    <location>
        <begin position="49"/>
        <end position="369"/>
    </location>
</feature>
<keyword evidence="3 9" id="KW-1133">Transmembrane helix</keyword>
<reference evidence="12" key="1">
    <citation type="submission" date="2022-11" db="UniProtKB">
        <authorList>
            <consortium name="WormBaseParasite"/>
        </authorList>
    </citation>
    <scope>IDENTIFICATION</scope>
</reference>
<evidence type="ECO:0000313" key="12">
    <source>
        <dbReference type="WBParaSite" id="Gr19_v10_g8022.t1"/>
    </source>
</evidence>
<keyword evidence="7 8" id="KW-0807">Transducer</keyword>
<evidence type="ECO:0000256" key="9">
    <source>
        <dbReference type="SAM" id="Phobius"/>
    </source>
</evidence>
<keyword evidence="6 8" id="KW-0675">Receptor</keyword>
<evidence type="ECO:0000256" key="6">
    <source>
        <dbReference type="ARBA" id="ARBA00023170"/>
    </source>
</evidence>
<dbReference type="AlphaFoldDB" id="A0A914IA62"/>
<keyword evidence="2 8" id="KW-0812">Transmembrane</keyword>
<feature type="transmembrane region" description="Helical" evidence="9">
    <location>
        <begin position="207"/>
        <end position="225"/>
    </location>
</feature>
<evidence type="ECO:0000259" key="10">
    <source>
        <dbReference type="PROSITE" id="PS50262"/>
    </source>
</evidence>
<dbReference type="Gene3D" id="1.20.1070.10">
    <property type="entry name" value="Rhodopsin 7-helix transmembrane proteins"/>
    <property type="match status" value="1"/>
</dbReference>
<dbReference type="PRINTS" id="PR00237">
    <property type="entry name" value="GPCRRHODOPSN"/>
</dbReference>
<evidence type="ECO:0000256" key="7">
    <source>
        <dbReference type="ARBA" id="ARBA00023224"/>
    </source>
</evidence>
<protein>
    <submittedName>
        <fullName evidence="12">G-protein coupled receptors family 1 profile domain-containing protein</fullName>
    </submittedName>
</protein>
<evidence type="ECO:0000256" key="3">
    <source>
        <dbReference type="ARBA" id="ARBA00022989"/>
    </source>
</evidence>
<feature type="transmembrane region" description="Helical" evidence="9">
    <location>
        <begin position="113"/>
        <end position="131"/>
    </location>
</feature>
<organism evidence="11 12">
    <name type="scientific">Globodera rostochiensis</name>
    <name type="common">Golden nematode worm</name>
    <name type="synonym">Heterodera rostochiensis</name>
    <dbReference type="NCBI Taxonomy" id="31243"/>
    <lineage>
        <taxon>Eukaryota</taxon>
        <taxon>Metazoa</taxon>
        <taxon>Ecdysozoa</taxon>
        <taxon>Nematoda</taxon>
        <taxon>Chromadorea</taxon>
        <taxon>Rhabditida</taxon>
        <taxon>Tylenchina</taxon>
        <taxon>Tylenchomorpha</taxon>
        <taxon>Tylenchoidea</taxon>
        <taxon>Heteroderidae</taxon>
        <taxon>Heteroderinae</taxon>
        <taxon>Globodera</taxon>
    </lineage>
</organism>
<dbReference type="Proteomes" id="UP000887572">
    <property type="component" value="Unplaced"/>
</dbReference>
<feature type="transmembrane region" description="Helical" evidence="9">
    <location>
        <begin position="347"/>
        <end position="371"/>
    </location>
</feature>
<dbReference type="InterPro" id="IPR000276">
    <property type="entry name" value="GPCR_Rhodpsn"/>
</dbReference>
<accession>A0A914IA62</accession>
<dbReference type="GO" id="GO:0005886">
    <property type="term" value="C:plasma membrane"/>
    <property type="evidence" value="ECO:0007669"/>
    <property type="project" value="TreeGrafter"/>
</dbReference>
<feature type="transmembrane region" description="Helical" evidence="9">
    <location>
        <begin position="309"/>
        <end position="327"/>
    </location>
</feature>
<feature type="transmembrane region" description="Helical" evidence="9">
    <location>
        <begin position="70"/>
        <end position="93"/>
    </location>
</feature>
<dbReference type="SMART" id="SM01381">
    <property type="entry name" value="7TM_GPCR_Srsx"/>
    <property type="match status" value="1"/>
</dbReference>
<dbReference type="Pfam" id="PF00001">
    <property type="entry name" value="7tm_1"/>
    <property type="match status" value="1"/>
</dbReference>
<evidence type="ECO:0000256" key="2">
    <source>
        <dbReference type="ARBA" id="ARBA00022692"/>
    </source>
</evidence>
<proteinExistence type="inferred from homology"/>
<dbReference type="GO" id="GO:0008188">
    <property type="term" value="F:neuropeptide receptor activity"/>
    <property type="evidence" value="ECO:0007669"/>
    <property type="project" value="TreeGrafter"/>
</dbReference>
<dbReference type="PROSITE" id="PS50262">
    <property type="entry name" value="G_PROTEIN_RECEP_F1_2"/>
    <property type="match status" value="1"/>
</dbReference>
<feature type="transmembrane region" description="Helical" evidence="9">
    <location>
        <begin position="152"/>
        <end position="172"/>
    </location>
</feature>
<keyword evidence="5 9" id="KW-0472">Membrane</keyword>
<dbReference type="PROSITE" id="PS00237">
    <property type="entry name" value="G_PROTEIN_RECEP_F1_1"/>
    <property type="match status" value="1"/>
</dbReference>
<feature type="transmembrane region" description="Helical" evidence="9">
    <location>
        <begin position="36"/>
        <end position="58"/>
    </location>
</feature>
<name>A0A914IA62_GLORO</name>
<dbReference type="PANTHER" id="PTHR24238:SF77">
    <property type="entry name" value="NEUROPEPTIDE RECEPTOR 22"/>
    <property type="match status" value="1"/>
</dbReference>
<comment type="similarity">
    <text evidence="8">Belongs to the G-protein coupled receptor 1 family.</text>
</comment>